<dbReference type="SUPFAM" id="SSF53822">
    <property type="entry name" value="Periplasmic binding protein-like I"/>
    <property type="match status" value="1"/>
</dbReference>
<dbReference type="CDD" id="cd01392">
    <property type="entry name" value="HTH_LacI"/>
    <property type="match status" value="1"/>
</dbReference>
<dbReference type="Pfam" id="PF13377">
    <property type="entry name" value="Peripla_BP_3"/>
    <property type="match status" value="1"/>
</dbReference>
<organism evidence="5 6">
    <name type="scientific">Humibacter ginsenosidimutans</name>
    <dbReference type="NCBI Taxonomy" id="2599293"/>
    <lineage>
        <taxon>Bacteria</taxon>
        <taxon>Bacillati</taxon>
        <taxon>Actinomycetota</taxon>
        <taxon>Actinomycetes</taxon>
        <taxon>Micrococcales</taxon>
        <taxon>Microbacteriaceae</taxon>
        <taxon>Humibacter</taxon>
    </lineage>
</organism>
<dbReference type="Pfam" id="PF00356">
    <property type="entry name" value="LacI"/>
    <property type="match status" value="1"/>
</dbReference>
<proteinExistence type="predicted"/>
<dbReference type="SUPFAM" id="SSF47413">
    <property type="entry name" value="lambda repressor-like DNA-binding domains"/>
    <property type="match status" value="1"/>
</dbReference>
<dbReference type="InterPro" id="IPR000843">
    <property type="entry name" value="HTH_LacI"/>
</dbReference>
<protein>
    <submittedName>
        <fullName evidence="5">LacI family transcriptional regulator</fullName>
    </submittedName>
</protein>
<evidence type="ECO:0000256" key="2">
    <source>
        <dbReference type="ARBA" id="ARBA00023125"/>
    </source>
</evidence>
<dbReference type="PANTHER" id="PTHR30146">
    <property type="entry name" value="LACI-RELATED TRANSCRIPTIONAL REPRESSOR"/>
    <property type="match status" value="1"/>
</dbReference>
<evidence type="ECO:0000313" key="6">
    <source>
        <dbReference type="Proteomes" id="UP000320216"/>
    </source>
</evidence>
<accession>A0A5B8M846</accession>
<dbReference type="OrthoDB" id="3510266at2"/>
<name>A0A5B8M846_9MICO</name>
<keyword evidence="1" id="KW-0805">Transcription regulation</keyword>
<dbReference type="PANTHER" id="PTHR30146:SF153">
    <property type="entry name" value="LACTOSE OPERON REPRESSOR"/>
    <property type="match status" value="1"/>
</dbReference>
<dbReference type="Proteomes" id="UP000320216">
    <property type="component" value="Chromosome"/>
</dbReference>
<dbReference type="GO" id="GO:0003700">
    <property type="term" value="F:DNA-binding transcription factor activity"/>
    <property type="evidence" value="ECO:0007669"/>
    <property type="project" value="TreeGrafter"/>
</dbReference>
<dbReference type="RefSeq" id="WP_146322198.1">
    <property type="nucleotide sequence ID" value="NZ_CP042305.1"/>
</dbReference>
<evidence type="ECO:0000256" key="1">
    <source>
        <dbReference type="ARBA" id="ARBA00023015"/>
    </source>
</evidence>
<dbReference type="InterPro" id="IPR046335">
    <property type="entry name" value="LacI/GalR-like_sensor"/>
</dbReference>
<reference evidence="5 6" key="1">
    <citation type="submission" date="2019-07" db="EMBL/GenBank/DDBJ databases">
        <title>Full genome sequence of Humibacter sp. WJ7-1.</title>
        <authorList>
            <person name="Im W.-T."/>
        </authorList>
    </citation>
    <scope>NUCLEOTIDE SEQUENCE [LARGE SCALE GENOMIC DNA]</scope>
    <source>
        <strain evidence="5 6">WJ7-1</strain>
    </source>
</reference>
<dbReference type="Gene3D" id="3.40.50.2300">
    <property type="match status" value="2"/>
</dbReference>
<keyword evidence="2" id="KW-0238">DNA-binding</keyword>
<dbReference type="InterPro" id="IPR010982">
    <property type="entry name" value="Lambda_DNA-bd_dom_sf"/>
</dbReference>
<evidence type="ECO:0000313" key="5">
    <source>
        <dbReference type="EMBL" id="QDZ16194.1"/>
    </source>
</evidence>
<dbReference type="AlphaFoldDB" id="A0A5B8M846"/>
<gene>
    <name evidence="5" type="ORF">FPZ11_16780</name>
</gene>
<dbReference type="KEGG" id="huw:FPZ11_16780"/>
<dbReference type="InterPro" id="IPR028082">
    <property type="entry name" value="Peripla_BP_I"/>
</dbReference>
<keyword evidence="3" id="KW-0804">Transcription</keyword>
<dbReference type="PROSITE" id="PS00356">
    <property type="entry name" value="HTH_LACI_1"/>
    <property type="match status" value="1"/>
</dbReference>
<dbReference type="SMART" id="SM00354">
    <property type="entry name" value="HTH_LACI"/>
    <property type="match status" value="1"/>
</dbReference>
<evidence type="ECO:0000259" key="4">
    <source>
        <dbReference type="PROSITE" id="PS50932"/>
    </source>
</evidence>
<dbReference type="EMBL" id="CP042305">
    <property type="protein sequence ID" value="QDZ16194.1"/>
    <property type="molecule type" value="Genomic_DNA"/>
</dbReference>
<dbReference type="CDD" id="cd06267">
    <property type="entry name" value="PBP1_LacI_sugar_binding-like"/>
    <property type="match status" value="1"/>
</dbReference>
<dbReference type="Gene3D" id="1.10.260.40">
    <property type="entry name" value="lambda repressor-like DNA-binding domains"/>
    <property type="match status" value="1"/>
</dbReference>
<dbReference type="GO" id="GO:0000976">
    <property type="term" value="F:transcription cis-regulatory region binding"/>
    <property type="evidence" value="ECO:0007669"/>
    <property type="project" value="TreeGrafter"/>
</dbReference>
<sequence>MTRTARPSTIAREGMPSPTARSSIIDIAGAVGVSPATVSRALRGLPNVSQSTRDRVQRAADDLGYVRSADASGLASGRTMSVGIVVPTLASWFCDAVIEGVDSVMRPAGYDLVLFSLGRHDGIRDRVLRQTLRRRTDALIAVCADLDAGERRQLASFSGPVVIAGAATRGLLHVAVDQRAAARDAVQHLVDLGHTRIGHLGDAYPSAGYRAIADRRRDGFVSGMETNGLDLRVEWSTRVSSPAGTHEALGRMLQDPFDRPTALLVDSDERAAEVVTAATAFGLRVPADLSVICFEDRGLARPFRLTAVAQSPAEQGVTAARMLLADLDSPPVRRRSATFPVHIDVRDSTAAPQPPAPA</sequence>
<feature type="domain" description="HTH lacI-type" evidence="4">
    <location>
        <begin position="22"/>
        <end position="76"/>
    </location>
</feature>
<evidence type="ECO:0000256" key="3">
    <source>
        <dbReference type="ARBA" id="ARBA00023163"/>
    </source>
</evidence>
<keyword evidence="6" id="KW-1185">Reference proteome</keyword>
<dbReference type="PROSITE" id="PS50932">
    <property type="entry name" value="HTH_LACI_2"/>
    <property type="match status" value="1"/>
</dbReference>